<feature type="chain" id="PRO_5019517594" evidence="2">
    <location>
        <begin position="19"/>
        <end position="470"/>
    </location>
</feature>
<dbReference type="OMA" id="TSFERTN"/>
<dbReference type="RefSeq" id="WP_003666204.1">
    <property type="nucleotide sequence ID" value="NZ_CP010900.1"/>
</dbReference>
<dbReference type="Gene3D" id="3.30.830.10">
    <property type="entry name" value="Metalloenzyme, LuxS/M16 peptidase-like"/>
    <property type="match status" value="2"/>
</dbReference>
<dbReference type="PANTHER" id="PTHR11851:SF49">
    <property type="entry name" value="MITOCHONDRIAL-PROCESSING PEPTIDASE SUBUNIT ALPHA"/>
    <property type="match status" value="1"/>
</dbReference>
<feature type="domain" description="Peptidase M16 N-terminal" evidence="3">
    <location>
        <begin position="54"/>
        <end position="201"/>
    </location>
</feature>
<reference evidence="5 6" key="1">
    <citation type="submission" date="2018-12" db="EMBL/GenBank/DDBJ databases">
        <title>Persistence of Moraxella catarrhalis in Chronic Obstructive Pulmonary Disease and Regulation of the Hag/MID Adhesin.</title>
        <authorList>
            <person name="Murphy T."/>
            <person name="Zhao X."/>
            <person name="Vyas G."/>
            <person name="Aluvathingal J."/>
            <person name="Nadendla S."/>
            <person name="Tallon L."/>
            <person name="Tettelin H."/>
        </authorList>
    </citation>
    <scope>NUCLEOTIDE SEQUENCE [LARGE SCALE GENOMIC DNA]</scope>
    <source>
        <strain evidence="5 6">46P58B1</strain>
    </source>
</reference>
<protein>
    <submittedName>
        <fullName evidence="5">Insulinase family protein</fullName>
    </submittedName>
</protein>
<dbReference type="Pfam" id="PF00675">
    <property type="entry name" value="Peptidase_M16"/>
    <property type="match status" value="1"/>
</dbReference>
<dbReference type="InterPro" id="IPR011765">
    <property type="entry name" value="Pept_M16_N"/>
</dbReference>
<proteinExistence type="inferred from homology"/>
<name>A0A3S9QDM0_MORCA</name>
<dbReference type="InterPro" id="IPR011249">
    <property type="entry name" value="Metalloenz_LuxS/M16"/>
</dbReference>
<feature type="signal peptide" evidence="2">
    <location>
        <begin position="1"/>
        <end position="18"/>
    </location>
</feature>
<dbReference type="GO" id="GO:0046872">
    <property type="term" value="F:metal ion binding"/>
    <property type="evidence" value="ECO:0007669"/>
    <property type="project" value="InterPro"/>
</dbReference>
<dbReference type="SUPFAM" id="SSF63411">
    <property type="entry name" value="LuxS/MPP-like metallohydrolase"/>
    <property type="match status" value="2"/>
</dbReference>
<accession>A0A3S9QDM0</accession>
<dbReference type="InterPro" id="IPR007863">
    <property type="entry name" value="Peptidase_M16_C"/>
</dbReference>
<evidence type="ECO:0000259" key="4">
    <source>
        <dbReference type="Pfam" id="PF05193"/>
    </source>
</evidence>
<feature type="domain" description="Peptidase M16 C-terminal" evidence="4">
    <location>
        <begin position="209"/>
        <end position="394"/>
    </location>
</feature>
<sequence>MKLMPLAFVIGAAVGLSACQSLDHTQNAISTTKTPSTQAEHHDIYTQTLKNGLKVIIKQDSRAPIVMTQVWYDVGSSDEPIGKGGISHFLEHMMFKDAKGVSHDDYQRLISHFGGELNAFTSDEFTAYYESLPANQFPLALQIEANRMNNLILTAEEVATEKQVIKEERRLTTDDKPTAKAHEEFLAIALPNSPKGLPIIGSMPEIEAITVTDLQNWYDQWYAPNNATLVLVGDIDPKTALPWIEKYFGTLKPSSLPKRTPLSQPSHRGYTQANSYQNVKVPSLIMGFNVPTLGSRTIKNHTKEAHALSLLSDIADGGLSARFERHLIRKLQILNSVSIRYNMLSKSDDLFTIIATPREGVSLADAEAAILAELNAITNDQITDDELARSRAGLLSSLVFANDSIAKQASNLGALSALGLPLDTLDTLPKALDKVSKSDIQAVGKKYLTKDNLTTVYVLPKNTQSPSDTH</sequence>
<evidence type="ECO:0000313" key="5">
    <source>
        <dbReference type="EMBL" id="AZQ92831.1"/>
    </source>
</evidence>
<evidence type="ECO:0000256" key="2">
    <source>
        <dbReference type="SAM" id="SignalP"/>
    </source>
</evidence>
<dbReference type="Proteomes" id="UP000280228">
    <property type="component" value="Chromosome"/>
</dbReference>
<evidence type="ECO:0000313" key="6">
    <source>
        <dbReference type="Proteomes" id="UP000280228"/>
    </source>
</evidence>
<dbReference type="AlphaFoldDB" id="A0A3S9QDM0"/>
<evidence type="ECO:0000259" key="3">
    <source>
        <dbReference type="Pfam" id="PF00675"/>
    </source>
</evidence>
<keyword evidence="2" id="KW-0732">Signal</keyword>
<gene>
    <name evidence="5" type="ORF">EJK53_1037</name>
</gene>
<dbReference type="InterPro" id="IPR050361">
    <property type="entry name" value="MPP/UQCRC_Complex"/>
</dbReference>
<dbReference type="PANTHER" id="PTHR11851">
    <property type="entry name" value="METALLOPROTEASE"/>
    <property type="match status" value="1"/>
</dbReference>
<dbReference type="Pfam" id="PF05193">
    <property type="entry name" value="Peptidase_M16_C"/>
    <property type="match status" value="1"/>
</dbReference>
<comment type="similarity">
    <text evidence="1">Belongs to the peptidase M16 family.</text>
</comment>
<dbReference type="EMBL" id="CP034662">
    <property type="protein sequence ID" value="AZQ92831.1"/>
    <property type="molecule type" value="Genomic_DNA"/>
</dbReference>
<organism evidence="5 6">
    <name type="scientific">Moraxella catarrhalis</name>
    <name type="common">Branhamella catarrhalis</name>
    <dbReference type="NCBI Taxonomy" id="480"/>
    <lineage>
        <taxon>Bacteria</taxon>
        <taxon>Pseudomonadati</taxon>
        <taxon>Pseudomonadota</taxon>
        <taxon>Gammaproteobacteria</taxon>
        <taxon>Moraxellales</taxon>
        <taxon>Moraxellaceae</taxon>
        <taxon>Moraxella</taxon>
    </lineage>
</organism>
<evidence type="ECO:0000256" key="1">
    <source>
        <dbReference type="ARBA" id="ARBA00007261"/>
    </source>
</evidence>
<dbReference type="PROSITE" id="PS51257">
    <property type="entry name" value="PROKAR_LIPOPROTEIN"/>
    <property type="match status" value="1"/>
</dbReference>